<accession>A0AA39LQ31</accession>
<evidence type="ECO:0000313" key="7">
    <source>
        <dbReference type="EMBL" id="KAK0405154.1"/>
    </source>
</evidence>
<feature type="compositionally biased region" description="Acidic residues" evidence="4">
    <location>
        <begin position="133"/>
        <end position="143"/>
    </location>
</feature>
<dbReference type="Proteomes" id="UP001175271">
    <property type="component" value="Unassembled WGS sequence"/>
</dbReference>
<dbReference type="GO" id="GO:0005634">
    <property type="term" value="C:nucleus"/>
    <property type="evidence" value="ECO:0007669"/>
    <property type="project" value="UniProtKB-SubCell"/>
</dbReference>
<dbReference type="SUPFAM" id="SSF46689">
    <property type="entry name" value="Homeodomain-like"/>
    <property type="match status" value="1"/>
</dbReference>
<dbReference type="PROSITE" id="PS50071">
    <property type="entry name" value="HOMEOBOX_2"/>
    <property type="match status" value="1"/>
</dbReference>
<evidence type="ECO:0000256" key="3">
    <source>
        <dbReference type="RuleBase" id="RU000682"/>
    </source>
</evidence>
<dbReference type="InterPro" id="IPR009057">
    <property type="entry name" value="Homeodomain-like_sf"/>
</dbReference>
<dbReference type="Gene3D" id="1.10.10.60">
    <property type="entry name" value="Homeodomain-like"/>
    <property type="match status" value="1"/>
</dbReference>
<dbReference type="CDD" id="cd00086">
    <property type="entry name" value="homeodomain"/>
    <property type="match status" value="1"/>
</dbReference>
<dbReference type="SMART" id="SM00389">
    <property type="entry name" value="HOX"/>
    <property type="match status" value="1"/>
</dbReference>
<keyword evidence="5" id="KW-0732">Signal</keyword>
<keyword evidence="2 3" id="KW-0238">DNA-binding</keyword>
<feature type="chain" id="PRO_5041436240" description="Homeobox domain-containing protein" evidence="5">
    <location>
        <begin position="23"/>
        <end position="149"/>
    </location>
</feature>
<evidence type="ECO:0000259" key="6">
    <source>
        <dbReference type="PROSITE" id="PS50071"/>
    </source>
</evidence>
<protein>
    <recommendedName>
        <fullName evidence="6">Homeobox domain-containing protein</fullName>
    </recommendedName>
</protein>
<organism evidence="7 8">
    <name type="scientific">Steinernema hermaphroditum</name>
    <dbReference type="NCBI Taxonomy" id="289476"/>
    <lineage>
        <taxon>Eukaryota</taxon>
        <taxon>Metazoa</taxon>
        <taxon>Ecdysozoa</taxon>
        <taxon>Nematoda</taxon>
        <taxon>Chromadorea</taxon>
        <taxon>Rhabditida</taxon>
        <taxon>Tylenchina</taxon>
        <taxon>Panagrolaimomorpha</taxon>
        <taxon>Strongyloidoidea</taxon>
        <taxon>Steinernematidae</taxon>
        <taxon>Steinernema</taxon>
    </lineage>
</organism>
<gene>
    <name evidence="7" type="ORF">QR680_017829</name>
</gene>
<evidence type="ECO:0000256" key="4">
    <source>
        <dbReference type="SAM" id="MobiDB-lite"/>
    </source>
</evidence>
<feature type="domain" description="Homeobox" evidence="6">
    <location>
        <begin position="68"/>
        <end position="130"/>
    </location>
</feature>
<dbReference type="GO" id="GO:0003677">
    <property type="term" value="F:DNA binding"/>
    <property type="evidence" value="ECO:0007669"/>
    <property type="project" value="UniProtKB-UniRule"/>
</dbReference>
<feature type="signal peptide" evidence="5">
    <location>
        <begin position="1"/>
        <end position="22"/>
    </location>
</feature>
<dbReference type="EMBL" id="JAUCMV010000004">
    <property type="protein sequence ID" value="KAK0405154.1"/>
    <property type="molecule type" value="Genomic_DNA"/>
</dbReference>
<keyword evidence="2 3" id="KW-0371">Homeobox</keyword>
<evidence type="ECO:0000256" key="2">
    <source>
        <dbReference type="PROSITE-ProRule" id="PRU00108"/>
    </source>
</evidence>
<dbReference type="AlphaFoldDB" id="A0AA39LQ31"/>
<reference evidence="7" key="1">
    <citation type="submission" date="2023-06" db="EMBL/GenBank/DDBJ databases">
        <title>Genomic analysis of the entomopathogenic nematode Steinernema hermaphroditum.</title>
        <authorList>
            <person name="Schwarz E.M."/>
            <person name="Heppert J.K."/>
            <person name="Baniya A."/>
            <person name="Schwartz H.T."/>
            <person name="Tan C.-H."/>
            <person name="Antoshechkin I."/>
            <person name="Sternberg P.W."/>
            <person name="Goodrich-Blair H."/>
            <person name="Dillman A.R."/>
        </authorList>
    </citation>
    <scope>NUCLEOTIDE SEQUENCE</scope>
    <source>
        <strain evidence="7">PS9179</strain>
        <tissue evidence="7">Whole animal</tissue>
    </source>
</reference>
<sequence length="149" mass="17119">MKFFAFLVAVFVFLYVSLPIEASERVPAGPCIGGHCPPGYECVEDKRMPTMKASQAPLGDKTNVQKSPIEKKARTIFTEEEKFVFEAAYDCDHFFAQNPKNRLALALTFNRTERQIKKWFQNRRALDRKDKNEDEEEDDEDLMSDNGSS</sequence>
<comment type="caution">
    <text evidence="7">The sequence shown here is derived from an EMBL/GenBank/DDBJ whole genome shotgun (WGS) entry which is preliminary data.</text>
</comment>
<dbReference type="Pfam" id="PF00046">
    <property type="entry name" value="Homeodomain"/>
    <property type="match status" value="1"/>
</dbReference>
<feature type="region of interest" description="Disordered" evidence="4">
    <location>
        <begin position="124"/>
        <end position="149"/>
    </location>
</feature>
<name>A0AA39LQ31_9BILA</name>
<evidence type="ECO:0000313" key="8">
    <source>
        <dbReference type="Proteomes" id="UP001175271"/>
    </source>
</evidence>
<keyword evidence="2 3" id="KW-0539">Nucleus</keyword>
<evidence type="ECO:0000256" key="5">
    <source>
        <dbReference type="SAM" id="SignalP"/>
    </source>
</evidence>
<comment type="subcellular location">
    <subcellularLocation>
        <location evidence="1 2 3">Nucleus</location>
    </subcellularLocation>
</comment>
<proteinExistence type="predicted"/>
<dbReference type="InterPro" id="IPR001356">
    <property type="entry name" value="HD"/>
</dbReference>
<evidence type="ECO:0000256" key="1">
    <source>
        <dbReference type="ARBA" id="ARBA00004123"/>
    </source>
</evidence>
<keyword evidence="8" id="KW-1185">Reference proteome</keyword>
<feature type="DNA-binding region" description="Homeobox" evidence="2">
    <location>
        <begin position="70"/>
        <end position="131"/>
    </location>
</feature>